<dbReference type="InterPro" id="IPR058163">
    <property type="entry name" value="LysR-type_TF_proteobact-type"/>
</dbReference>
<dbReference type="GO" id="GO:0006351">
    <property type="term" value="P:DNA-templated transcription"/>
    <property type="evidence" value="ECO:0007669"/>
    <property type="project" value="TreeGrafter"/>
</dbReference>
<evidence type="ECO:0000256" key="4">
    <source>
        <dbReference type="ARBA" id="ARBA00023163"/>
    </source>
</evidence>
<proteinExistence type="inferred from homology"/>
<dbReference type="STRING" id="1860102.ACCAA_180045"/>
<dbReference type="PANTHER" id="PTHR30537">
    <property type="entry name" value="HTH-TYPE TRANSCRIPTIONAL REGULATOR"/>
    <property type="match status" value="1"/>
</dbReference>
<keyword evidence="2" id="KW-0805">Transcription regulation</keyword>
<feature type="domain" description="HTH lysR-type" evidence="5">
    <location>
        <begin position="2"/>
        <end position="59"/>
    </location>
</feature>
<dbReference type="EMBL" id="FLQX01000090">
    <property type="protein sequence ID" value="SBT04765.1"/>
    <property type="molecule type" value="Genomic_DNA"/>
</dbReference>
<dbReference type="Gene3D" id="1.10.10.10">
    <property type="entry name" value="Winged helix-like DNA-binding domain superfamily/Winged helix DNA-binding domain"/>
    <property type="match status" value="1"/>
</dbReference>
<protein>
    <submittedName>
        <fullName evidence="6">Transcriptional regulator LysR family</fullName>
    </submittedName>
</protein>
<dbReference type="Pfam" id="PF00126">
    <property type="entry name" value="HTH_1"/>
    <property type="match status" value="1"/>
</dbReference>
<dbReference type="PROSITE" id="PS50931">
    <property type="entry name" value="HTH_LYSR"/>
    <property type="match status" value="1"/>
</dbReference>
<reference evidence="6 7" key="1">
    <citation type="submission" date="2016-06" db="EMBL/GenBank/DDBJ databases">
        <authorList>
            <person name="Kjaerup R.B."/>
            <person name="Dalgaard T.S."/>
            <person name="Juul-Madsen H.R."/>
        </authorList>
    </citation>
    <scope>NUCLEOTIDE SEQUENCE [LARGE SCALE GENOMIC DNA]</scope>
    <source>
        <strain evidence="6">3</strain>
    </source>
</reference>
<dbReference type="CDD" id="cd08422">
    <property type="entry name" value="PBP2_CrgA_like"/>
    <property type="match status" value="1"/>
</dbReference>
<dbReference type="Gene3D" id="3.40.190.290">
    <property type="match status" value="1"/>
</dbReference>
<dbReference type="InterPro" id="IPR036388">
    <property type="entry name" value="WH-like_DNA-bd_sf"/>
</dbReference>
<comment type="similarity">
    <text evidence="1">Belongs to the LysR transcriptional regulatory family.</text>
</comment>
<evidence type="ECO:0000259" key="5">
    <source>
        <dbReference type="PROSITE" id="PS50931"/>
    </source>
</evidence>
<evidence type="ECO:0000313" key="7">
    <source>
        <dbReference type="Proteomes" id="UP000199169"/>
    </source>
</evidence>
<organism evidence="6 7">
    <name type="scientific">Candidatus Accumulibacter aalborgensis</name>
    <dbReference type="NCBI Taxonomy" id="1860102"/>
    <lineage>
        <taxon>Bacteria</taxon>
        <taxon>Pseudomonadati</taxon>
        <taxon>Pseudomonadota</taxon>
        <taxon>Betaproteobacteria</taxon>
        <taxon>Candidatus Accumulibacter</taxon>
    </lineage>
</organism>
<dbReference type="RefSeq" id="WP_186406160.1">
    <property type="nucleotide sequence ID" value="NZ_FLQX01000090.1"/>
</dbReference>
<dbReference type="SUPFAM" id="SSF53850">
    <property type="entry name" value="Periplasmic binding protein-like II"/>
    <property type="match status" value="1"/>
</dbReference>
<keyword evidence="7" id="KW-1185">Reference proteome</keyword>
<name>A0A1A8XHY3_9PROT</name>
<dbReference type="Pfam" id="PF03466">
    <property type="entry name" value="LysR_substrate"/>
    <property type="match status" value="1"/>
</dbReference>
<accession>A0A1A8XHY3</accession>
<dbReference type="FunFam" id="1.10.10.10:FF:000001">
    <property type="entry name" value="LysR family transcriptional regulator"/>
    <property type="match status" value="1"/>
</dbReference>
<dbReference type="InterPro" id="IPR036390">
    <property type="entry name" value="WH_DNA-bd_sf"/>
</dbReference>
<dbReference type="GO" id="GO:0003700">
    <property type="term" value="F:DNA-binding transcription factor activity"/>
    <property type="evidence" value="ECO:0007669"/>
    <property type="project" value="InterPro"/>
</dbReference>
<keyword evidence="3" id="KW-0238">DNA-binding</keyword>
<gene>
    <name evidence="6" type="ORF">ACCAA_180045</name>
</gene>
<evidence type="ECO:0000256" key="1">
    <source>
        <dbReference type="ARBA" id="ARBA00009437"/>
    </source>
</evidence>
<dbReference type="InterPro" id="IPR005119">
    <property type="entry name" value="LysR_subst-bd"/>
</dbReference>
<dbReference type="GO" id="GO:0043565">
    <property type="term" value="F:sequence-specific DNA binding"/>
    <property type="evidence" value="ECO:0007669"/>
    <property type="project" value="TreeGrafter"/>
</dbReference>
<evidence type="ECO:0000256" key="3">
    <source>
        <dbReference type="ARBA" id="ARBA00023125"/>
    </source>
</evidence>
<dbReference type="SUPFAM" id="SSF46785">
    <property type="entry name" value="Winged helix' DNA-binding domain"/>
    <property type="match status" value="1"/>
</dbReference>
<keyword evidence="4" id="KW-0804">Transcription</keyword>
<evidence type="ECO:0000256" key="2">
    <source>
        <dbReference type="ARBA" id="ARBA00023015"/>
    </source>
</evidence>
<dbReference type="PANTHER" id="PTHR30537:SF5">
    <property type="entry name" value="HTH-TYPE TRANSCRIPTIONAL ACTIVATOR TTDR-RELATED"/>
    <property type="match status" value="1"/>
</dbReference>
<dbReference type="AlphaFoldDB" id="A0A1A8XHY3"/>
<dbReference type="InterPro" id="IPR000847">
    <property type="entry name" value="LysR_HTH_N"/>
</dbReference>
<sequence>MLKLDGISSFVAIAESGSISEAARRLNLSKSVVSERLAELERMLGASLLHRTTRKVSLTEDGTAFLEQAAHIMRAVEEAVADMAERRGSLSGPLRISAPATFGRMHLGPALYPFLAEHPKLELTLDLNDRRVDAAADGYDAVVRHGALEDSRLVAWQLAPSRRLLLASPDYLARQGIPSTLNELANHRGIFYINRGVADWTFQGEEGARVVRATVALRVNNGDMMRDAAIAGLGIALLPTFIASAEIQSGALRVIDVGLQAAAEYIYVAHPEGRRASAKLRAFAERLRNVFGDPPYWTPGAIQAKLFLWQRKP</sequence>
<evidence type="ECO:0000313" key="6">
    <source>
        <dbReference type="EMBL" id="SBT04765.1"/>
    </source>
</evidence>
<dbReference type="Proteomes" id="UP000199169">
    <property type="component" value="Unassembled WGS sequence"/>
</dbReference>